<evidence type="ECO:0000313" key="2">
    <source>
        <dbReference type="Proteomes" id="UP001206572"/>
    </source>
</evidence>
<name>A0ABT2AF01_9BURK</name>
<dbReference type="EMBL" id="JANUHA010000001">
    <property type="protein sequence ID" value="MCS0594814.1"/>
    <property type="molecule type" value="Genomic_DNA"/>
</dbReference>
<evidence type="ECO:0000313" key="1">
    <source>
        <dbReference type="EMBL" id="MCS0594814.1"/>
    </source>
</evidence>
<gene>
    <name evidence="1" type="ORF">NX780_00475</name>
</gene>
<reference evidence="1 2" key="1">
    <citation type="submission" date="2022-08" db="EMBL/GenBank/DDBJ databases">
        <title>Reclassification of Massilia species as members of the genera Telluria, Duganella, Pseudoduganella, Mokoshia gen. nov. and Zemynaea gen. nov. using orthogonal and non-orthogonal genome-based approaches.</title>
        <authorList>
            <person name="Bowman J.P."/>
        </authorList>
    </citation>
    <scope>NUCLEOTIDE SEQUENCE [LARGE SCALE GENOMIC DNA]</scope>
    <source>
        <strain evidence="1 2">JCM 31661</strain>
    </source>
</reference>
<protein>
    <submittedName>
        <fullName evidence="1">Uncharacterized protein</fullName>
    </submittedName>
</protein>
<dbReference type="RefSeq" id="WP_258825906.1">
    <property type="nucleotide sequence ID" value="NZ_JANUHA010000001.1"/>
</dbReference>
<comment type="caution">
    <text evidence="1">The sequence shown here is derived from an EMBL/GenBank/DDBJ whole genome shotgun (WGS) entry which is preliminary data.</text>
</comment>
<accession>A0ABT2AF01</accession>
<sequence>MLNKPSPRLPLDSVEELFDKLKWEETRLVDSWGVYDSWNFLLTAHHLYHDWIGGKKLSPATDEQKGRRLLIENTLPSIKKLFHAISDVANGNKHFDLDSAKKKQIVHEVTEPEISDYDSYFYGEMIYISFDDYRVSMFAGSEMVIRCLDWIIYGGDQTVLDEVSSALVEMKGTLTP</sequence>
<keyword evidence="2" id="KW-1185">Reference proteome</keyword>
<organism evidence="1 2">
    <name type="scientific">Massilia agri</name>
    <dbReference type="NCBI Taxonomy" id="1886785"/>
    <lineage>
        <taxon>Bacteria</taxon>
        <taxon>Pseudomonadati</taxon>
        <taxon>Pseudomonadota</taxon>
        <taxon>Betaproteobacteria</taxon>
        <taxon>Burkholderiales</taxon>
        <taxon>Oxalobacteraceae</taxon>
        <taxon>Telluria group</taxon>
        <taxon>Massilia</taxon>
    </lineage>
</organism>
<dbReference type="Proteomes" id="UP001206572">
    <property type="component" value="Unassembled WGS sequence"/>
</dbReference>
<proteinExistence type="predicted"/>